<evidence type="ECO:0000313" key="4">
    <source>
        <dbReference type="EMBL" id="RXD54740.1"/>
    </source>
</evidence>
<reference evidence="4 6" key="2">
    <citation type="submission" date="2018-02" db="EMBL/GenBank/DDBJ databases">
        <title>Characterization of Xanthomonas diversity in transplant houses and field plants.</title>
        <authorList>
            <person name="Abrahamian P."/>
            <person name="Timilsina S."/>
            <person name="Minsavage G.V."/>
            <person name="Goss E.M."/>
            <person name="Jones J.B."/>
            <person name="Vallad G.E."/>
        </authorList>
    </citation>
    <scope>NUCLEOTIDE SEQUENCE [LARGE SCALE GENOMIC DNA]</scope>
    <source>
        <strain evidence="4 6">GEV2132</strain>
    </source>
</reference>
<gene>
    <name evidence="4" type="ORF">DB769_08440</name>
    <name evidence="3" type="ORF">G3W61_13450</name>
    <name evidence="2" type="ORF">XP315_09465</name>
</gene>
<dbReference type="EMBL" id="PUUL01000040">
    <property type="protein sequence ID" value="RXD54740.1"/>
    <property type="molecule type" value="Genomic_DNA"/>
</dbReference>
<dbReference type="EMBL" id="JAAGYU010000057">
    <property type="protein sequence ID" value="NEL77245.1"/>
    <property type="molecule type" value="Genomic_DNA"/>
</dbReference>
<evidence type="ECO:0000313" key="5">
    <source>
        <dbReference type="Proteomes" id="UP000035369"/>
    </source>
</evidence>
<dbReference type="EMBL" id="JZUY01000037">
    <property type="protein sequence ID" value="KLC06828.1"/>
    <property type="molecule type" value="Genomic_DNA"/>
</dbReference>
<evidence type="ECO:0000313" key="7">
    <source>
        <dbReference type="Proteomes" id="UP000471082"/>
    </source>
</evidence>
<keyword evidence="5" id="KW-1185">Reference proteome</keyword>
<comment type="caution">
    <text evidence="3">The sequence shown here is derived from an EMBL/GenBank/DDBJ whole genome shotgun (WGS) entry which is preliminary data.</text>
</comment>
<organism evidence="3 7">
    <name type="scientific">Xanthomonas perforans</name>
    <dbReference type="NCBI Taxonomy" id="442694"/>
    <lineage>
        <taxon>Bacteria</taxon>
        <taxon>Pseudomonadati</taxon>
        <taxon>Pseudomonadota</taxon>
        <taxon>Gammaproteobacteria</taxon>
        <taxon>Lysobacterales</taxon>
        <taxon>Lysobacteraceae</taxon>
        <taxon>Xanthomonas</taxon>
    </lineage>
</organism>
<reference evidence="2 5" key="1">
    <citation type="submission" date="2015-02" db="EMBL/GenBank/DDBJ databases">
        <title>Whole genome sequencing of multiple isolates of three species of pepper and tomato-infecting xanthomonads reveals genetic diversity in field strains and pinpoints effectors responsible for host specificity.</title>
        <authorList>
            <person name="Schwartz A."/>
            <person name="Dahlbeck D."/>
            <person name="Staskawicz B."/>
            <person name="Bart R."/>
            <person name="Potnis N."/>
            <person name="Minsavage G."/>
            <person name="Timilsina S."/>
            <person name="Goss E."/>
            <person name="Jones J."/>
            <person name="Vallad G."/>
            <person name="Barak J."/>
            <person name="Miller S."/>
            <person name="Ritchie D."/>
            <person name="Martins J.Jr."/>
            <person name="Patane J.S."/>
            <person name="Setubal J.C."/>
        </authorList>
    </citation>
    <scope>NUCLEOTIDE SEQUENCE [LARGE SCALE GENOMIC DNA]</scope>
    <source>
        <strain evidence="2 5">Xp3-15</strain>
    </source>
</reference>
<accession>A0A0G8VD67</accession>
<evidence type="ECO:0000313" key="6">
    <source>
        <dbReference type="Proteomes" id="UP000289372"/>
    </source>
</evidence>
<dbReference type="Proteomes" id="UP000035369">
    <property type="component" value="Unassembled WGS sequence"/>
</dbReference>
<dbReference type="Proteomes" id="UP000289372">
    <property type="component" value="Unassembled WGS sequence"/>
</dbReference>
<evidence type="ECO:0000313" key="3">
    <source>
        <dbReference type="EMBL" id="NEL77245.1"/>
    </source>
</evidence>
<dbReference type="Pfam" id="PF04230">
    <property type="entry name" value="PS_pyruv_trans"/>
    <property type="match status" value="1"/>
</dbReference>
<feature type="domain" description="Polysaccharide pyruvyl transferase" evidence="1">
    <location>
        <begin position="38"/>
        <end position="311"/>
    </location>
</feature>
<evidence type="ECO:0000259" key="1">
    <source>
        <dbReference type="Pfam" id="PF04230"/>
    </source>
</evidence>
<dbReference type="KEGG" id="xpe:BJD13_06555"/>
<evidence type="ECO:0000313" key="2">
    <source>
        <dbReference type="EMBL" id="KLC06828.1"/>
    </source>
</evidence>
<name>A0A0G8VD67_XANPE</name>
<protein>
    <submittedName>
        <fullName evidence="3">Polysaccharide pyruvyl transferase family protein</fullName>
    </submittedName>
</protein>
<dbReference type="AlphaFoldDB" id="A0A0G8VD67"/>
<sequence length="456" mass="51763">MTDPSKIFLFNSALPESLEISDFLKGMGPSQDNVRGQNIGNGYIAYGFLKALFGRPVKVDHISNALEAKLSDQLAEEINQKYSHLVWTMKDDIREDFSGLPIERITHFLEKITIPIVPVSLCANSFNGYDPNLAERLSPNQKRNFSLLSEKSKLIGVRGNYSAEILNSLGIKNVRVIGCPSYFENGPTRALQKKPWDADKVITTATFFNSGLPRTSHLLQDELYFINLLYLEKALPSTRNITAQPFNLDEIPTSFQLLAKAMAGRLEFFSDYSRWATFFKSNDHCLTIGTRLHSGILSINSGVPAIVTNPDSRARETCEYLRIPYDPTIHSRSNIREVFENLDLSEMNNAYPALHKEFLDFLHVVGLMPCTASHDRPCFEFPNLKKSTSPSVAAELHEAYTELVENLDRELVVRREHGGEVSRRLVNKFQLLRRRYPGLTRKEYLDYLSRFSGEAK</sequence>
<dbReference type="Proteomes" id="UP000471082">
    <property type="component" value="Unassembled WGS sequence"/>
</dbReference>
<dbReference type="GeneID" id="97510323"/>
<proteinExistence type="predicted"/>
<reference evidence="3 7" key="3">
    <citation type="submission" date="2019-11" db="EMBL/GenBank/DDBJ databases">
        <title>Genome-resolved metagenomics to study the prevalence of co-infection and intraspecific heterogeneity among plant pathogen metapopulations.</title>
        <authorList>
            <person name="Newberry E."/>
            <person name="Bhandari R."/>
            <person name="Kemble J."/>
            <person name="Sikora E."/>
            <person name="Potnis N."/>
        </authorList>
    </citation>
    <scope>NUCLEOTIDE SEQUENCE [LARGE SCALE GENOMIC DNA]</scope>
    <source>
        <strain evidence="3">Xp_Tom_Tuscaloosa_18b</strain>
    </source>
</reference>
<dbReference type="GO" id="GO:0016740">
    <property type="term" value="F:transferase activity"/>
    <property type="evidence" value="ECO:0007669"/>
    <property type="project" value="UniProtKB-KW"/>
</dbReference>
<keyword evidence="3" id="KW-0808">Transferase</keyword>
<dbReference type="InterPro" id="IPR007345">
    <property type="entry name" value="Polysacch_pyruvyl_Trfase"/>
</dbReference>
<dbReference type="RefSeq" id="WP_046931956.1">
    <property type="nucleotide sequence ID" value="NZ_CP018475.1"/>
</dbReference>